<organism evidence="1 2">
    <name type="scientific">Falsiroseomonas algicola</name>
    <dbReference type="NCBI Taxonomy" id="2716930"/>
    <lineage>
        <taxon>Bacteria</taxon>
        <taxon>Pseudomonadati</taxon>
        <taxon>Pseudomonadota</taxon>
        <taxon>Alphaproteobacteria</taxon>
        <taxon>Acetobacterales</taxon>
        <taxon>Roseomonadaceae</taxon>
        <taxon>Falsiroseomonas</taxon>
    </lineage>
</organism>
<dbReference type="EMBL" id="JAAIKB010000003">
    <property type="protein sequence ID" value="NGM20249.1"/>
    <property type="molecule type" value="Genomic_DNA"/>
</dbReference>
<dbReference type="AlphaFoldDB" id="A0A6M1LJV9"/>
<gene>
    <name evidence="1" type="ORF">G3576_09510</name>
</gene>
<accession>A0A6M1LJV9</accession>
<comment type="caution">
    <text evidence="1">The sequence shown here is derived from an EMBL/GenBank/DDBJ whole genome shotgun (WGS) entry which is preliminary data.</text>
</comment>
<dbReference type="Proteomes" id="UP000475385">
    <property type="component" value="Unassembled WGS sequence"/>
</dbReference>
<protein>
    <submittedName>
        <fullName evidence="1">DUF1289 domain-containing protein</fullName>
    </submittedName>
</protein>
<evidence type="ECO:0000313" key="1">
    <source>
        <dbReference type="EMBL" id="NGM20249.1"/>
    </source>
</evidence>
<dbReference type="Pfam" id="PF06945">
    <property type="entry name" value="DUF1289"/>
    <property type="match status" value="1"/>
</dbReference>
<sequence length="90" mass="9380">MRCPAPPTGSIPCCGDWRATRRVAEPPDGEVASPCRRSCRYRPDLGLCDGCGRTLAEIEAWPTADAAARRAIIGLAAARLSALGRGGAEG</sequence>
<proteinExistence type="predicted"/>
<evidence type="ECO:0000313" key="2">
    <source>
        <dbReference type="Proteomes" id="UP000475385"/>
    </source>
</evidence>
<name>A0A6M1LJV9_9PROT</name>
<reference evidence="1 2" key="1">
    <citation type="submission" date="2020-03" db="EMBL/GenBank/DDBJ databases">
        <title>Roseomonas stagni sp. nov., isolated from pond water in Japan.</title>
        <authorList>
            <person name="Furuhata K."/>
            <person name="Miyamoto H."/>
            <person name="Goto K."/>
        </authorList>
    </citation>
    <scope>NUCLEOTIDE SEQUENCE [LARGE SCALE GENOMIC DNA]</scope>
    <source>
        <strain evidence="1 2">PeD5</strain>
    </source>
</reference>
<dbReference type="InterPro" id="IPR010710">
    <property type="entry name" value="DUF1289"/>
</dbReference>
<keyword evidence="2" id="KW-1185">Reference proteome</keyword>